<keyword evidence="2" id="KW-1185">Reference proteome</keyword>
<sequence>MATPFANRRFITDEKIIREVLEACKIIHIGIQDGDGVYVVPTNYGYTYEDGKLTFFTHGARSGRKWDLIQKNPHVGFEIDTGFQLVDGGEVPCNFSNAYGSIIGSGRMSVVEDNEEKCRIMTNLMKVQADRDFSFTPAMVESLGVAKIEVEEFKCKSGYLYKQKQ</sequence>
<accession>A0A1G5VWG5</accession>
<evidence type="ECO:0008006" key="3">
    <source>
        <dbReference type="Google" id="ProtNLM"/>
    </source>
</evidence>
<dbReference type="EMBL" id="FMXA01000010">
    <property type="protein sequence ID" value="SDA50192.1"/>
    <property type="molecule type" value="Genomic_DNA"/>
</dbReference>
<reference evidence="1 2" key="1">
    <citation type="submission" date="2016-10" db="EMBL/GenBank/DDBJ databases">
        <authorList>
            <person name="de Groot N.N."/>
        </authorList>
    </citation>
    <scope>NUCLEOTIDE SEQUENCE [LARGE SCALE GENOMIC DNA]</scope>
    <source>
        <strain evidence="1 2">DSM 15230</strain>
    </source>
</reference>
<dbReference type="Gene3D" id="2.30.110.10">
    <property type="entry name" value="Electron Transport, Fmn-binding Protein, Chain A"/>
    <property type="match status" value="1"/>
</dbReference>
<gene>
    <name evidence="1" type="ORF">SAMN02910343_00952</name>
</gene>
<dbReference type="Pfam" id="PF12900">
    <property type="entry name" value="Pyridox_ox_2"/>
    <property type="match status" value="1"/>
</dbReference>
<protein>
    <recommendedName>
        <fullName evidence="3">Nitroimidazol reductase NimA, pyridoxamine 5'-phosphate oxidase superfamily</fullName>
    </recommendedName>
</protein>
<dbReference type="STRING" id="209880.SAMN02910343_00952"/>
<dbReference type="AlphaFoldDB" id="A0A1G5VWG5"/>
<dbReference type="OrthoDB" id="9794935at2"/>
<dbReference type="Proteomes" id="UP000199689">
    <property type="component" value="Unassembled WGS sequence"/>
</dbReference>
<dbReference type="InterPro" id="IPR012349">
    <property type="entry name" value="Split_barrel_FMN-bd"/>
</dbReference>
<evidence type="ECO:0000313" key="1">
    <source>
        <dbReference type="EMBL" id="SDA50192.1"/>
    </source>
</evidence>
<dbReference type="GeneID" id="87755978"/>
<dbReference type="SUPFAM" id="SSF50475">
    <property type="entry name" value="FMN-binding split barrel"/>
    <property type="match status" value="1"/>
</dbReference>
<evidence type="ECO:0000313" key="2">
    <source>
        <dbReference type="Proteomes" id="UP000199689"/>
    </source>
</evidence>
<name>A0A1G5VWG5_9FIRM</name>
<proteinExistence type="predicted"/>
<dbReference type="RefSeq" id="WP_091364407.1">
    <property type="nucleotide sequence ID" value="NZ_CAUWGZ010000006.1"/>
</dbReference>
<organism evidence="1 2">
    <name type="scientific">Allisonella histaminiformans</name>
    <dbReference type="NCBI Taxonomy" id="209880"/>
    <lineage>
        <taxon>Bacteria</taxon>
        <taxon>Bacillati</taxon>
        <taxon>Bacillota</taxon>
        <taxon>Negativicutes</taxon>
        <taxon>Veillonellales</taxon>
        <taxon>Veillonellaceae</taxon>
        <taxon>Allisonella</taxon>
    </lineage>
</organism>
<dbReference type="PANTHER" id="PTHR34071:SF2">
    <property type="entry name" value="FLAVIN-NUCLEOTIDE-BINDING PROTEIN"/>
    <property type="match status" value="1"/>
</dbReference>
<dbReference type="InterPro" id="IPR024747">
    <property type="entry name" value="Pyridox_Oxase-rel"/>
</dbReference>
<dbReference type="PANTHER" id="PTHR34071">
    <property type="entry name" value="5-NITROIMIDAZOLE ANTIBIOTICS RESISTANCE PROTEIN, NIMA-FAMILY-RELATED PROTEIN-RELATED"/>
    <property type="match status" value="1"/>
</dbReference>